<protein>
    <submittedName>
        <fullName evidence="1">Uncharacterized protein</fullName>
    </submittedName>
</protein>
<organism evidence="1">
    <name type="scientific">Anguilla anguilla</name>
    <name type="common">European freshwater eel</name>
    <name type="synonym">Muraena anguilla</name>
    <dbReference type="NCBI Taxonomy" id="7936"/>
    <lineage>
        <taxon>Eukaryota</taxon>
        <taxon>Metazoa</taxon>
        <taxon>Chordata</taxon>
        <taxon>Craniata</taxon>
        <taxon>Vertebrata</taxon>
        <taxon>Euteleostomi</taxon>
        <taxon>Actinopterygii</taxon>
        <taxon>Neopterygii</taxon>
        <taxon>Teleostei</taxon>
        <taxon>Anguilliformes</taxon>
        <taxon>Anguillidae</taxon>
        <taxon>Anguilla</taxon>
    </lineage>
</organism>
<reference evidence="1" key="1">
    <citation type="submission" date="2014-11" db="EMBL/GenBank/DDBJ databases">
        <authorList>
            <person name="Amaro Gonzalez C."/>
        </authorList>
    </citation>
    <scope>NUCLEOTIDE SEQUENCE</scope>
</reference>
<dbReference type="AlphaFoldDB" id="A0A0E9VAT2"/>
<name>A0A0E9VAT2_ANGAN</name>
<accession>A0A0E9VAT2</accession>
<reference evidence="1" key="2">
    <citation type="journal article" date="2015" name="Fish Shellfish Immunol.">
        <title>Early steps in the European eel (Anguilla anguilla)-Vibrio vulnificus interaction in the gills: Role of the RtxA13 toxin.</title>
        <authorList>
            <person name="Callol A."/>
            <person name="Pajuelo D."/>
            <person name="Ebbesson L."/>
            <person name="Teles M."/>
            <person name="MacKenzie S."/>
            <person name="Amaro C."/>
        </authorList>
    </citation>
    <scope>NUCLEOTIDE SEQUENCE</scope>
</reference>
<dbReference type="EMBL" id="GBXM01034294">
    <property type="protein sequence ID" value="JAH74283.1"/>
    <property type="molecule type" value="Transcribed_RNA"/>
</dbReference>
<evidence type="ECO:0000313" key="1">
    <source>
        <dbReference type="EMBL" id="JAH74283.1"/>
    </source>
</evidence>
<sequence length="23" mass="2644">MMSRHQALKLRPSLTTPFNVMAN</sequence>
<proteinExistence type="predicted"/>